<feature type="domain" description="STAS" evidence="3">
    <location>
        <begin position="1"/>
        <end position="110"/>
    </location>
</feature>
<dbReference type="SUPFAM" id="SSF52091">
    <property type="entry name" value="SpoIIaa-like"/>
    <property type="match status" value="1"/>
</dbReference>
<evidence type="ECO:0000313" key="5">
    <source>
        <dbReference type="Proteomes" id="UP000426246"/>
    </source>
</evidence>
<dbReference type="InterPro" id="IPR003658">
    <property type="entry name" value="Anti-sigma_ant"/>
</dbReference>
<dbReference type="CDD" id="cd07043">
    <property type="entry name" value="STAS_anti-anti-sigma_factors"/>
    <property type="match status" value="1"/>
</dbReference>
<dbReference type="PANTHER" id="PTHR33495:SF14">
    <property type="entry name" value="ANTI-SIGMA FACTOR ANTAGONIST"/>
    <property type="match status" value="1"/>
</dbReference>
<evidence type="ECO:0000256" key="1">
    <source>
        <dbReference type="ARBA" id="ARBA00009013"/>
    </source>
</evidence>
<dbReference type="Gene3D" id="3.30.750.24">
    <property type="entry name" value="STAS domain"/>
    <property type="match status" value="1"/>
</dbReference>
<sequence>MEIQLSKIEQVLKLSLNGRLDGVTASIVEKEFQAQIDLGERLFVFDLTHVSYISSAGLRAVLIAAKKTKSVQGKLAFVGLDDNVKEVFDMSGFSTILSIYSTEQEAIQAFQA</sequence>
<comment type="similarity">
    <text evidence="1 2">Belongs to the anti-sigma-factor antagonist family.</text>
</comment>
<evidence type="ECO:0000256" key="2">
    <source>
        <dbReference type="RuleBase" id="RU003749"/>
    </source>
</evidence>
<dbReference type="NCBIfam" id="TIGR00377">
    <property type="entry name" value="ant_ant_sig"/>
    <property type="match status" value="1"/>
</dbReference>
<dbReference type="InterPro" id="IPR002645">
    <property type="entry name" value="STAS_dom"/>
</dbReference>
<keyword evidence="5" id="KW-1185">Reference proteome</keyword>
<protein>
    <recommendedName>
        <fullName evidence="2">Anti-sigma factor antagonist</fullName>
    </recommendedName>
</protein>
<organism evidence="4 5">
    <name type="scientific">Paenibacillus psychroresistens</name>
    <dbReference type="NCBI Taxonomy" id="1778678"/>
    <lineage>
        <taxon>Bacteria</taxon>
        <taxon>Bacillati</taxon>
        <taxon>Bacillota</taxon>
        <taxon>Bacilli</taxon>
        <taxon>Bacillales</taxon>
        <taxon>Paenibacillaceae</taxon>
        <taxon>Paenibacillus</taxon>
    </lineage>
</organism>
<evidence type="ECO:0000259" key="3">
    <source>
        <dbReference type="PROSITE" id="PS50801"/>
    </source>
</evidence>
<reference evidence="5" key="1">
    <citation type="submission" date="2018-11" db="EMBL/GenBank/DDBJ databases">
        <title>Complete genome sequence of Paenibacillus sp. ML311-T8.</title>
        <authorList>
            <person name="Nam Y.-D."/>
            <person name="Kang J."/>
            <person name="Chung W.-H."/>
            <person name="Park Y.S."/>
        </authorList>
    </citation>
    <scope>NUCLEOTIDE SEQUENCE [LARGE SCALE GENOMIC DNA]</scope>
    <source>
        <strain evidence="5">ML311-T8</strain>
    </source>
</reference>
<dbReference type="GO" id="GO:0043856">
    <property type="term" value="F:anti-sigma factor antagonist activity"/>
    <property type="evidence" value="ECO:0007669"/>
    <property type="project" value="InterPro"/>
</dbReference>
<dbReference type="AlphaFoldDB" id="A0A6B8RLM2"/>
<dbReference type="InterPro" id="IPR036513">
    <property type="entry name" value="STAS_dom_sf"/>
</dbReference>
<dbReference type="RefSeq" id="WP_155701727.1">
    <property type="nucleotide sequence ID" value="NZ_CP034235.1"/>
</dbReference>
<gene>
    <name evidence="4" type="ORF">EHS13_18115</name>
</gene>
<accession>A0A6B8RLM2</accession>
<name>A0A6B8RLM2_9BACL</name>
<dbReference type="Proteomes" id="UP000426246">
    <property type="component" value="Chromosome"/>
</dbReference>
<proteinExistence type="inferred from homology"/>
<dbReference type="OrthoDB" id="9794628at2"/>
<dbReference type="KEGG" id="ppsc:EHS13_18115"/>
<dbReference type="EMBL" id="CP034235">
    <property type="protein sequence ID" value="QGQ96654.1"/>
    <property type="molecule type" value="Genomic_DNA"/>
</dbReference>
<dbReference type="Pfam" id="PF01740">
    <property type="entry name" value="STAS"/>
    <property type="match status" value="1"/>
</dbReference>
<evidence type="ECO:0000313" key="4">
    <source>
        <dbReference type="EMBL" id="QGQ96654.1"/>
    </source>
</evidence>
<dbReference type="PROSITE" id="PS50801">
    <property type="entry name" value="STAS"/>
    <property type="match status" value="1"/>
</dbReference>
<dbReference type="PANTHER" id="PTHR33495">
    <property type="entry name" value="ANTI-SIGMA FACTOR ANTAGONIST TM_1081-RELATED-RELATED"/>
    <property type="match status" value="1"/>
</dbReference>